<dbReference type="Proteomes" id="UP000191987">
    <property type="component" value="Unassembled WGS sequence"/>
</dbReference>
<evidence type="ECO:0000313" key="1">
    <source>
        <dbReference type="EMBL" id="CUX15353.1"/>
    </source>
</evidence>
<dbReference type="EMBL" id="FBWG01000003">
    <property type="protein sequence ID" value="CUX15353.1"/>
    <property type="molecule type" value="Genomic_DNA"/>
</dbReference>
<name>A0A1S7P3Q2_9HYPH</name>
<organism evidence="1 2">
    <name type="scientific">Agrobacterium deltaense Zutra 3/1</name>
    <dbReference type="NCBI Taxonomy" id="1183427"/>
    <lineage>
        <taxon>Bacteria</taxon>
        <taxon>Pseudomonadati</taxon>
        <taxon>Pseudomonadota</taxon>
        <taxon>Alphaproteobacteria</taxon>
        <taxon>Hyphomicrobiales</taxon>
        <taxon>Rhizobiaceae</taxon>
        <taxon>Rhizobium/Agrobacterium group</taxon>
        <taxon>Agrobacterium</taxon>
    </lineage>
</organism>
<evidence type="ECO:0000313" key="2">
    <source>
        <dbReference type="Proteomes" id="UP000191987"/>
    </source>
</evidence>
<sequence length="41" mass="4665">MAHCYSPSSQVPSLRPAVSWHMQVTYLLFDGERQSLKGLPF</sequence>
<gene>
    <name evidence="1" type="ORF">AGR7C_Cc110294</name>
</gene>
<proteinExistence type="predicted"/>
<protein>
    <submittedName>
        <fullName evidence="1">Uncharacterized protein</fullName>
    </submittedName>
</protein>
<reference evidence="1 2" key="1">
    <citation type="submission" date="2016-01" db="EMBL/GenBank/DDBJ databases">
        <authorList>
            <person name="Oliw E.H."/>
        </authorList>
    </citation>
    <scope>NUCLEOTIDE SEQUENCE [LARGE SCALE GENOMIC DNA]</scope>
    <source>
        <strain evidence="1 2">Zutra 3-1</strain>
    </source>
</reference>
<accession>A0A1S7P3Q2</accession>
<dbReference type="AlphaFoldDB" id="A0A1S7P3Q2"/>